<dbReference type="PANTHER" id="PTHR43156">
    <property type="entry name" value="STAGE II SPORULATION PROTEIN E-RELATED"/>
    <property type="match status" value="1"/>
</dbReference>
<dbReference type="RefSeq" id="WP_369188578.1">
    <property type="nucleotide sequence ID" value="NZ_CP163431.1"/>
</dbReference>
<dbReference type="SMART" id="SM00331">
    <property type="entry name" value="PP2C_SIG"/>
    <property type="match status" value="1"/>
</dbReference>
<name>A0AB39M8U9_9ACTN</name>
<dbReference type="InterPro" id="IPR036457">
    <property type="entry name" value="PPM-type-like_dom_sf"/>
</dbReference>
<evidence type="ECO:0000256" key="2">
    <source>
        <dbReference type="SAM" id="MobiDB-lite"/>
    </source>
</evidence>
<dbReference type="AlphaFoldDB" id="A0AB39M8U9"/>
<dbReference type="EMBL" id="CP163431">
    <property type="protein sequence ID" value="XDQ02444.1"/>
    <property type="molecule type" value="Genomic_DNA"/>
</dbReference>
<evidence type="ECO:0000313" key="4">
    <source>
        <dbReference type="EMBL" id="XDQ02444.1"/>
    </source>
</evidence>
<accession>A0AB39M8U9</accession>
<dbReference type="PANTHER" id="PTHR43156:SF2">
    <property type="entry name" value="STAGE II SPORULATION PROTEIN E"/>
    <property type="match status" value="1"/>
</dbReference>
<dbReference type="Gene3D" id="3.60.40.10">
    <property type="entry name" value="PPM-type phosphatase domain"/>
    <property type="match status" value="1"/>
</dbReference>
<evidence type="ECO:0000259" key="3">
    <source>
        <dbReference type="SMART" id="SM00331"/>
    </source>
</evidence>
<dbReference type="InterPro" id="IPR052016">
    <property type="entry name" value="Bact_Sigma-Reg"/>
</dbReference>
<gene>
    <name evidence="4" type="ORF">AB5J58_20515</name>
</gene>
<proteinExistence type="predicted"/>
<dbReference type="Pfam" id="PF07228">
    <property type="entry name" value="SpoIIE"/>
    <property type="match status" value="1"/>
</dbReference>
<dbReference type="SUPFAM" id="SSF81606">
    <property type="entry name" value="PP2C-like"/>
    <property type="match status" value="1"/>
</dbReference>
<protein>
    <submittedName>
        <fullName evidence="4">PP2C family protein-serine/threonine phosphatase</fullName>
        <ecNumber evidence="4">3.1.3.16</ecNumber>
    </submittedName>
</protein>
<feature type="compositionally biased region" description="Basic and acidic residues" evidence="2">
    <location>
        <begin position="12"/>
        <end position="26"/>
    </location>
</feature>
<dbReference type="InterPro" id="IPR001932">
    <property type="entry name" value="PPM-type_phosphatase-like_dom"/>
</dbReference>
<feature type="domain" description="PPM-type phosphatase" evidence="3">
    <location>
        <begin position="99"/>
        <end position="317"/>
    </location>
</feature>
<sequence>MSSPIPPSDEPTGDRCGGHRAQEVRPRGGTTLRRGLSVSPLTRDAWDAQDALQARTPRPDRPAWARGGATTEGQEGMARDNTALERGLLPDLALRGEGFTTAFHYAPGRAHTLLGGDFCDVVRGEDGSVHVVMGDVSGHGAAEAALGVHLRLAWHTAVLCGQSQLEQLRLLERILTEERAREETYATVVSLVLPPHRRSLRLVSAGHPGFLHRRRGNVRWAEPRPALPLGLFPGQGDWRESELALSDGDGVVLFTDGLYEGPTSQGRLGEEGLLRLAARLAHLGTQAFVDALVHGASALAAPFGGLRDDVAVLHLACEGPGVLAR</sequence>
<organism evidence="4">
    <name type="scientific">Streptomyces sp. R08</name>
    <dbReference type="NCBI Taxonomy" id="3238624"/>
    <lineage>
        <taxon>Bacteria</taxon>
        <taxon>Bacillati</taxon>
        <taxon>Actinomycetota</taxon>
        <taxon>Actinomycetes</taxon>
        <taxon>Kitasatosporales</taxon>
        <taxon>Streptomycetaceae</taxon>
        <taxon>Streptomyces</taxon>
    </lineage>
</organism>
<feature type="region of interest" description="Disordered" evidence="2">
    <location>
        <begin position="1"/>
        <end position="76"/>
    </location>
</feature>
<dbReference type="EC" id="3.1.3.16" evidence="4"/>
<keyword evidence="1 4" id="KW-0378">Hydrolase</keyword>
<evidence type="ECO:0000256" key="1">
    <source>
        <dbReference type="ARBA" id="ARBA00022801"/>
    </source>
</evidence>
<dbReference type="GO" id="GO:0004722">
    <property type="term" value="F:protein serine/threonine phosphatase activity"/>
    <property type="evidence" value="ECO:0007669"/>
    <property type="project" value="UniProtKB-EC"/>
</dbReference>
<feature type="compositionally biased region" description="Low complexity" evidence="2">
    <location>
        <begin position="27"/>
        <end position="36"/>
    </location>
</feature>
<reference evidence="4" key="1">
    <citation type="submission" date="2024-07" db="EMBL/GenBank/DDBJ databases">
        <authorList>
            <person name="Yu S.T."/>
        </authorList>
    </citation>
    <scope>NUCLEOTIDE SEQUENCE</scope>
    <source>
        <strain evidence="4">R08</strain>
    </source>
</reference>